<dbReference type="PANTHER" id="PTHR42921:SF1">
    <property type="entry name" value="ACETOACETYL-COA SYNTHETASE"/>
    <property type="match status" value="1"/>
</dbReference>
<dbReference type="GO" id="GO:0006629">
    <property type="term" value="P:lipid metabolic process"/>
    <property type="evidence" value="ECO:0007669"/>
    <property type="project" value="InterPro"/>
</dbReference>
<dbReference type="InterPro" id="IPR020845">
    <property type="entry name" value="AMP-binding_CS"/>
</dbReference>
<dbReference type="Gene3D" id="3.30.300.30">
    <property type="match status" value="1"/>
</dbReference>
<dbReference type="InterPro" id="IPR005914">
    <property type="entry name" value="Acac_CoA_synth"/>
</dbReference>
<dbReference type="Pfam" id="PF13193">
    <property type="entry name" value="AMP-binding_C"/>
    <property type="match status" value="1"/>
</dbReference>
<dbReference type="SUPFAM" id="SSF56801">
    <property type="entry name" value="Acetyl-CoA synthetase-like"/>
    <property type="match status" value="1"/>
</dbReference>
<comment type="caution">
    <text evidence="8">The sequence shown here is derived from an EMBL/GenBank/DDBJ whole genome shotgun (WGS) entry which is preliminary data.</text>
</comment>
<comment type="similarity">
    <text evidence="1">Belongs to the ATP-dependent AMP-binding enzyme family.</text>
</comment>
<dbReference type="AlphaFoldDB" id="A0A8J8CBP7"/>
<dbReference type="EC" id="6.2.1.16" evidence="8"/>
<evidence type="ECO:0000256" key="3">
    <source>
        <dbReference type="ARBA" id="ARBA00022741"/>
    </source>
</evidence>
<feature type="domain" description="AMP-dependent synthetase/ligase" evidence="5">
    <location>
        <begin position="117"/>
        <end position="481"/>
    </location>
</feature>
<dbReference type="Pfam" id="PF00501">
    <property type="entry name" value="AMP-binding"/>
    <property type="match status" value="1"/>
</dbReference>
<dbReference type="GO" id="GO:0030729">
    <property type="term" value="F:acetoacetate-CoA ligase activity"/>
    <property type="evidence" value="ECO:0007669"/>
    <property type="project" value="UniProtKB-EC"/>
</dbReference>
<protein>
    <submittedName>
        <fullName evidence="8">Acetoacetate--CoA ligase</fullName>
        <ecNumber evidence="8">6.2.1.16</ecNumber>
    </submittedName>
</protein>
<name>A0A8J8CBP7_9ARCH</name>
<dbReference type="InterPro" id="IPR032387">
    <property type="entry name" value="ACAS_N"/>
</dbReference>
<dbReference type="PROSITE" id="PS00455">
    <property type="entry name" value="AMP_BINDING"/>
    <property type="match status" value="1"/>
</dbReference>
<dbReference type="InterPro" id="IPR000873">
    <property type="entry name" value="AMP-dep_synth/lig_dom"/>
</dbReference>
<keyword evidence="4" id="KW-0067">ATP-binding</keyword>
<dbReference type="NCBIfam" id="NF002937">
    <property type="entry name" value="PRK03584.1"/>
    <property type="match status" value="1"/>
</dbReference>
<accession>A0A8J8CBP7</accession>
<dbReference type="Proteomes" id="UP000716004">
    <property type="component" value="Unassembled WGS sequence"/>
</dbReference>
<feature type="domain" description="Acetyl-coenzyme A synthetase N-terminal" evidence="7">
    <location>
        <begin position="47"/>
        <end position="100"/>
    </location>
</feature>
<keyword evidence="2 8" id="KW-0436">Ligase</keyword>
<evidence type="ECO:0000313" key="8">
    <source>
        <dbReference type="EMBL" id="MBX8632608.1"/>
    </source>
</evidence>
<dbReference type="InterPro" id="IPR045851">
    <property type="entry name" value="AMP-bd_C_sf"/>
</dbReference>
<dbReference type="PANTHER" id="PTHR42921">
    <property type="entry name" value="ACETOACETYL-COA SYNTHETASE"/>
    <property type="match status" value="1"/>
</dbReference>
<evidence type="ECO:0000259" key="6">
    <source>
        <dbReference type="Pfam" id="PF13193"/>
    </source>
</evidence>
<proteinExistence type="inferred from homology"/>
<evidence type="ECO:0000313" key="9">
    <source>
        <dbReference type="Proteomes" id="UP000716004"/>
    </source>
</evidence>
<dbReference type="InterPro" id="IPR025110">
    <property type="entry name" value="AMP-bd_C"/>
</dbReference>
<feature type="domain" description="AMP-binding enzyme C-terminal" evidence="6">
    <location>
        <begin position="550"/>
        <end position="623"/>
    </location>
</feature>
<reference evidence="8" key="1">
    <citation type="submission" date="2021-04" db="EMBL/GenBank/DDBJ databases">
        <title>Genomic insights into ecological role and evolution of a novel Thermoplasmata order Candidatus Sysuiplasmatales.</title>
        <authorList>
            <person name="Yuan Y."/>
        </authorList>
    </citation>
    <scope>NUCLEOTIDE SEQUENCE</scope>
    <source>
        <strain evidence="8">YP2-bin.285</strain>
    </source>
</reference>
<evidence type="ECO:0000256" key="2">
    <source>
        <dbReference type="ARBA" id="ARBA00022598"/>
    </source>
</evidence>
<evidence type="ECO:0000256" key="4">
    <source>
        <dbReference type="ARBA" id="ARBA00022840"/>
    </source>
</evidence>
<dbReference type="EMBL" id="JAGVSJ010000039">
    <property type="protein sequence ID" value="MBX8632608.1"/>
    <property type="molecule type" value="Genomic_DNA"/>
</dbReference>
<organism evidence="8 9">
    <name type="scientific">Candidatus Sysuiplasma superficiale</name>
    <dbReference type="NCBI Taxonomy" id="2823368"/>
    <lineage>
        <taxon>Archaea</taxon>
        <taxon>Methanobacteriati</taxon>
        <taxon>Thermoplasmatota</taxon>
        <taxon>Thermoplasmata</taxon>
        <taxon>Candidatus Sysuiplasmatales</taxon>
        <taxon>Candidatus Sysuiplasmataceae</taxon>
        <taxon>Candidatus Sysuiplasma</taxon>
    </lineage>
</organism>
<dbReference type="Pfam" id="PF16177">
    <property type="entry name" value="ACAS_N"/>
    <property type="match status" value="1"/>
</dbReference>
<evidence type="ECO:0000256" key="1">
    <source>
        <dbReference type="ARBA" id="ARBA00006432"/>
    </source>
</evidence>
<dbReference type="Gene3D" id="3.40.50.12780">
    <property type="entry name" value="N-terminal domain of ligase-like"/>
    <property type="match status" value="1"/>
</dbReference>
<gene>
    <name evidence="8" type="ORF">J9259_08885</name>
</gene>
<dbReference type="GO" id="GO:0005524">
    <property type="term" value="F:ATP binding"/>
    <property type="evidence" value="ECO:0007669"/>
    <property type="project" value="UniProtKB-KW"/>
</dbReference>
<dbReference type="NCBIfam" id="TIGR01217">
    <property type="entry name" value="ac_ac_CoA_syn"/>
    <property type="match status" value="1"/>
</dbReference>
<sequence length="673" mass="76138">MSGTKSTSGSDAGKQLWLPSREFIERSMMTSYIRWLESREDRNFSDYSSLWKWSVKELDKFWPSISEFFSVEMNGRYSRVLSSYSMPGVRWFEGAELNYVDYVLRNHGREGVAAVSRSECRNRTELGWNELIDSTRRIASALHETGVRKGDRVAAYLPNISETVIAFLATAHRGAIWSSCSPDFGAQSVIDRFRQIEPKVLFTVDGYSYGGKRIDRINLVEKIVSEIPSIRKVILLPYLNRDASLNRAILWNDFLRSGRNNVSGFDPVKVEFNHPLWILYTSGTTGLPKPIVQSHGGILLEHLKTHFLHFDLSDRSRFFWLTTTGWMMWNVVVSGLLTSSRIILYDGSASYPDMRALWELAEEERVTLFGVGAAYIGACIKSGLTPSELYDFDEMVSIASTGGPLTPEGFEWIYNNVNRDIWVASVSGGTDVCSGFALGCPLLPVVSGRIQCRALGAMVEAYNEKGEGVIGEVGELVLTKPLPSMPLYFWNDPEMKRYRESYFDVFPGVWRHGDWVKIFPDGSLIIYGRSDSTLKRKGIRIGTSEIYRVVEGMDEITDSLVFGVEAGEDDYFVPLFVVLKEGKVLDGGLRDRIRDRIRTELSPRHVPDEVFAVHEIPRTLNGKKLEVPLKRMLLGARPDKAVNLGSVSNPDALWEVFEIAKRSLENRHQPPRK</sequence>
<keyword evidence="3" id="KW-0547">Nucleotide-binding</keyword>
<evidence type="ECO:0000259" key="5">
    <source>
        <dbReference type="Pfam" id="PF00501"/>
    </source>
</evidence>
<evidence type="ECO:0000259" key="7">
    <source>
        <dbReference type="Pfam" id="PF16177"/>
    </source>
</evidence>
<dbReference type="InterPro" id="IPR042099">
    <property type="entry name" value="ANL_N_sf"/>
</dbReference>